<accession>X0X3M9</accession>
<comment type="caution">
    <text evidence="1">The sequence shown here is derived from an EMBL/GenBank/DDBJ whole genome shotgun (WGS) entry which is preliminary data.</text>
</comment>
<name>X0X3M9_9ZZZZ</name>
<protein>
    <submittedName>
        <fullName evidence="1">Uncharacterized protein</fullName>
    </submittedName>
</protein>
<reference evidence="1" key="1">
    <citation type="journal article" date="2014" name="Front. Microbiol.">
        <title>High frequency of phylogenetically diverse reductive dehalogenase-homologous genes in deep subseafloor sedimentary metagenomes.</title>
        <authorList>
            <person name="Kawai M."/>
            <person name="Futagami T."/>
            <person name="Toyoda A."/>
            <person name="Takaki Y."/>
            <person name="Nishi S."/>
            <person name="Hori S."/>
            <person name="Arai W."/>
            <person name="Tsubouchi T."/>
            <person name="Morono Y."/>
            <person name="Uchiyama I."/>
            <person name="Ito T."/>
            <person name="Fujiyama A."/>
            <person name="Inagaki F."/>
            <person name="Takami H."/>
        </authorList>
    </citation>
    <scope>NUCLEOTIDE SEQUENCE</scope>
    <source>
        <strain evidence="1">Expedition CK06-06</strain>
    </source>
</reference>
<dbReference type="EMBL" id="BARS01047823">
    <property type="protein sequence ID" value="GAG29987.1"/>
    <property type="molecule type" value="Genomic_DNA"/>
</dbReference>
<sequence>EALAKAFRLADGCRVLAVNTYFDNDERGGDLEPGPDAAGVWQNFWPIIADFLTDDLSAVEARKANISEDEWAKAREYGERDIQQPDFRPRDGRPFLSGICAALFD</sequence>
<organism evidence="1">
    <name type="scientific">marine sediment metagenome</name>
    <dbReference type="NCBI Taxonomy" id="412755"/>
    <lineage>
        <taxon>unclassified sequences</taxon>
        <taxon>metagenomes</taxon>
        <taxon>ecological metagenomes</taxon>
    </lineage>
</organism>
<evidence type="ECO:0000313" key="1">
    <source>
        <dbReference type="EMBL" id="GAG29987.1"/>
    </source>
</evidence>
<proteinExistence type="predicted"/>
<gene>
    <name evidence="1" type="ORF">S01H1_71776</name>
</gene>
<dbReference type="AlphaFoldDB" id="X0X3M9"/>
<feature type="non-terminal residue" evidence="1">
    <location>
        <position position="1"/>
    </location>
</feature>